<evidence type="ECO:0000256" key="2">
    <source>
        <dbReference type="HAMAP-Rule" id="MF_01940"/>
    </source>
</evidence>
<comment type="function">
    <text evidence="2">Hydrolyzes RNA 2',3'-cyclic phosphodiester to an RNA 2'-phosphomonoester.</text>
</comment>
<dbReference type="PANTHER" id="PTHR35561:SF1">
    <property type="entry name" value="RNA 2',3'-CYCLIC PHOSPHODIESTERASE"/>
    <property type="match status" value="1"/>
</dbReference>
<dbReference type="HAMAP" id="MF_01940">
    <property type="entry name" value="RNA_CPDase"/>
    <property type="match status" value="1"/>
</dbReference>
<evidence type="ECO:0000256" key="1">
    <source>
        <dbReference type="ARBA" id="ARBA00022801"/>
    </source>
</evidence>
<sequence length="179" mass="20102">MRAFVGLPLADVDVERLERVQSGLRLGRHVAAENLHLTLAFLDEQDTPTLEALHQELLQISAPELKLRVDRIDIMGGSTPRVLCAMVAEDPALSALRNDVRQAARRAEIDLPRERFRPHITLARFPRHMEGADALARYLGEVGASSWCLEPIEAFWLYQSVLAPEGPTYTPLAEYPLDR</sequence>
<dbReference type="SUPFAM" id="SSF55144">
    <property type="entry name" value="LigT-like"/>
    <property type="match status" value="1"/>
</dbReference>
<dbReference type="PANTHER" id="PTHR35561">
    <property type="entry name" value="RNA 2',3'-CYCLIC PHOSPHODIESTERASE"/>
    <property type="match status" value="1"/>
</dbReference>
<dbReference type="Proteomes" id="UP000436694">
    <property type="component" value="Unassembled WGS sequence"/>
</dbReference>
<dbReference type="GO" id="GO:0008664">
    <property type="term" value="F:RNA 2',3'-cyclic 3'-phosphodiesterase activity"/>
    <property type="evidence" value="ECO:0007669"/>
    <property type="project" value="UniProtKB-EC"/>
</dbReference>
<keyword evidence="1 2" id="KW-0378">Hydrolase</keyword>
<gene>
    <name evidence="3" type="primary">thpR</name>
    <name evidence="3" type="ORF">GG681_10520</name>
</gene>
<dbReference type="InterPro" id="IPR004175">
    <property type="entry name" value="RNA_CPDase"/>
</dbReference>
<feature type="short sequence motif" description="HXTX 2" evidence="2">
    <location>
        <begin position="119"/>
        <end position="122"/>
    </location>
</feature>
<dbReference type="RefSeq" id="WP_153547896.1">
    <property type="nucleotide sequence ID" value="NZ_WIXK01000005.1"/>
</dbReference>
<dbReference type="EC" id="3.1.4.58" evidence="2"/>
<dbReference type="EMBL" id="WIXK01000005">
    <property type="protein sequence ID" value="MQY43074.1"/>
    <property type="molecule type" value="Genomic_DNA"/>
</dbReference>
<evidence type="ECO:0000313" key="4">
    <source>
        <dbReference type="Proteomes" id="UP000436694"/>
    </source>
</evidence>
<evidence type="ECO:0000313" key="3">
    <source>
        <dbReference type="EMBL" id="MQY43074.1"/>
    </source>
</evidence>
<proteinExistence type="inferred from homology"/>
<name>A0A844AXH7_9RHOB</name>
<comment type="caution">
    <text evidence="3">The sequence shown here is derived from an EMBL/GenBank/DDBJ whole genome shotgun (WGS) entry which is preliminary data.</text>
</comment>
<keyword evidence="4" id="KW-1185">Reference proteome</keyword>
<feature type="active site" description="Proton donor" evidence="2">
    <location>
        <position position="36"/>
    </location>
</feature>
<dbReference type="NCBIfam" id="TIGR02258">
    <property type="entry name" value="2_5_ligase"/>
    <property type="match status" value="1"/>
</dbReference>
<dbReference type="Pfam" id="PF13563">
    <property type="entry name" value="2_5_RNA_ligase2"/>
    <property type="match status" value="1"/>
</dbReference>
<comment type="catalytic activity">
    <reaction evidence="2">
        <text>a 3'-end 2',3'-cyclophospho-ribonucleotide-RNA + H2O = a 3'-end 2'-phospho-ribonucleotide-RNA + H(+)</text>
        <dbReference type="Rhea" id="RHEA:11828"/>
        <dbReference type="Rhea" id="RHEA-COMP:10464"/>
        <dbReference type="Rhea" id="RHEA-COMP:17353"/>
        <dbReference type="ChEBI" id="CHEBI:15377"/>
        <dbReference type="ChEBI" id="CHEBI:15378"/>
        <dbReference type="ChEBI" id="CHEBI:83064"/>
        <dbReference type="ChEBI" id="CHEBI:173113"/>
        <dbReference type="EC" id="3.1.4.58"/>
    </reaction>
</comment>
<accession>A0A844AXH7</accession>
<dbReference type="InterPro" id="IPR009097">
    <property type="entry name" value="Cyclic_Pdiesterase"/>
</dbReference>
<organism evidence="3 4">
    <name type="scientific">Tritonibacter aquimaris</name>
    <dbReference type="NCBI Taxonomy" id="2663379"/>
    <lineage>
        <taxon>Bacteria</taxon>
        <taxon>Pseudomonadati</taxon>
        <taxon>Pseudomonadota</taxon>
        <taxon>Alphaproteobacteria</taxon>
        <taxon>Rhodobacterales</taxon>
        <taxon>Paracoccaceae</taxon>
        <taxon>Tritonibacter</taxon>
    </lineage>
</organism>
<feature type="active site" description="Proton acceptor" evidence="2">
    <location>
        <position position="119"/>
    </location>
</feature>
<dbReference type="GO" id="GO:0004113">
    <property type="term" value="F:2',3'-cyclic-nucleotide 3'-phosphodiesterase activity"/>
    <property type="evidence" value="ECO:0007669"/>
    <property type="project" value="InterPro"/>
</dbReference>
<dbReference type="Gene3D" id="3.90.1140.10">
    <property type="entry name" value="Cyclic phosphodiesterase"/>
    <property type="match status" value="1"/>
</dbReference>
<reference evidence="3 4" key="1">
    <citation type="submission" date="2019-10" db="EMBL/GenBank/DDBJ databases">
        <title>Epibacterium sp. nov., isolated from seawater.</title>
        <authorList>
            <person name="Zhang X."/>
            <person name="Li N."/>
        </authorList>
    </citation>
    <scope>NUCLEOTIDE SEQUENCE [LARGE SCALE GENOMIC DNA]</scope>
    <source>
        <strain evidence="3 4">SM1969</strain>
    </source>
</reference>
<feature type="short sequence motif" description="HXTX 1" evidence="2">
    <location>
        <begin position="36"/>
        <end position="39"/>
    </location>
</feature>
<comment type="similarity">
    <text evidence="2">Belongs to the 2H phosphoesterase superfamily. ThpR family.</text>
</comment>
<protein>
    <recommendedName>
        <fullName evidence="2">RNA 2',3'-cyclic phosphodiesterase</fullName>
        <shortName evidence="2">RNA 2',3'-CPDase</shortName>
        <ecNumber evidence="2">3.1.4.58</ecNumber>
    </recommendedName>
</protein>
<dbReference type="AlphaFoldDB" id="A0A844AXH7"/>